<evidence type="ECO:0008006" key="4">
    <source>
        <dbReference type="Google" id="ProtNLM"/>
    </source>
</evidence>
<evidence type="ECO:0000313" key="3">
    <source>
        <dbReference type="Proteomes" id="UP000267341"/>
    </source>
</evidence>
<protein>
    <recommendedName>
        <fullName evidence="4">Lipoprotein</fullName>
    </recommendedName>
</protein>
<dbReference type="EMBL" id="RBIZ01000007">
    <property type="protein sequence ID" value="RKR53049.1"/>
    <property type="molecule type" value="Genomic_DNA"/>
</dbReference>
<accession>A0ABX9RST1</accession>
<reference evidence="2 3" key="1">
    <citation type="submission" date="2018-10" db="EMBL/GenBank/DDBJ databases">
        <title>Genomic Encyclopedia of Type Strains, Phase IV (KMG-IV): sequencing the most valuable type-strain genomes for metagenomic binning, comparative biology and taxonomic classification.</title>
        <authorList>
            <person name="Goeker M."/>
        </authorList>
    </citation>
    <scope>NUCLEOTIDE SEQUENCE [LARGE SCALE GENOMIC DNA]</scope>
    <source>
        <strain evidence="2 3">DSM 5079</strain>
    </source>
</reference>
<evidence type="ECO:0000256" key="1">
    <source>
        <dbReference type="SAM" id="SignalP"/>
    </source>
</evidence>
<keyword evidence="3" id="KW-1185">Reference proteome</keyword>
<keyword evidence="1" id="KW-0732">Signal</keyword>
<comment type="caution">
    <text evidence="2">The sequence shown here is derived from an EMBL/GenBank/DDBJ whole genome shotgun (WGS) entry which is preliminary data.</text>
</comment>
<dbReference type="RefSeq" id="WP_006818775.1">
    <property type="nucleotide sequence ID" value="NZ_CABKQJ010000016.1"/>
</dbReference>
<dbReference type="GeneID" id="66906148"/>
<feature type="chain" id="PRO_5046641889" description="Lipoprotein" evidence="1">
    <location>
        <begin position="22"/>
        <end position="222"/>
    </location>
</feature>
<sequence length="222" mass="23500">MLRKGMVISVLALTLSGCVLMPKPPALSEASVLQTQSSIIDGQTSLAELKTKFGEQKAITPTEKGKLNYLWRSTWANTPTSGPTTTGLVALVDNGVVQKHVAFHPGGTADWLITASQEKINQFLIPGTTVEATVEAKYGKPHSYVFDDDGNKVMMYVWDGLTKDAISFVPIVGEFAGTASGKINTLFVTLNPNGTVKKGVLESVNGSRGTGAFNASAVKVSP</sequence>
<dbReference type="Proteomes" id="UP000267341">
    <property type="component" value="Unassembled WGS sequence"/>
</dbReference>
<proteinExistence type="predicted"/>
<gene>
    <name evidence="2" type="ORF">C7387_4184</name>
</gene>
<name>A0ABX9RST1_9ENTR</name>
<dbReference type="PROSITE" id="PS51257">
    <property type="entry name" value="PROKAR_LIPOPROTEIN"/>
    <property type="match status" value="1"/>
</dbReference>
<feature type="signal peptide" evidence="1">
    <location>
        <begin position="1"/>
        <end position="21"/>
    </location>
</feature>
<organism evidence="2 3">
    <name type="scientific">Yokenella regensburgei</name>
    <dbReference type="NCBI Taxonomy" id="158877"/>
    <lineage>
        <taxon>Bacteria</taxon>
        <taxon>Pseudomonadati</taxon>
        <taxon>Pseudomonadota</taxon>
        <taxon>Gammaproteobacteria</taxon>
        <taxon>Enterobacterales</taxon>
        <taxon>Enterobacteriaceae</taxon>
        <taxon>Yokenella</taxon>
    </lineage>
</organism>
<evidence type="ECO:0000313" key="2">
    <source>
        <dbReference type="EMBL" id="RKR53049.1"/>
    </source>
</evidence>